<evidence type="ECO:0000256" key="5">
    <source>
        <dbReference type="SAM" id="MobiDB-lite"/>
    </source>
</evidence>
<dbReference type="Gene3D" id="3.30.1330.60">
    <property type="entry name" value="OmpA-like domain"/>
    <property type="match status" value="1"/>
</dbReference>
<dbReference type="EMBL" id="JAHESE010000020">
    <property type="protein sequence ID" value="MBT1710203.1"/>
    <property type="molecule type" value="Genomic_DNA"/>
</dbReference>
<dbReference type="InterPro" id="IPR006665">
    <property type="entry name" value="OmpA-like"/>
</dbReference>
<feature type="compositionally biased region" description="Basic and acidic residues" evidence="5">
    <location>
        <begin position="516"/>
        <end position="534"/>
    </location>
</feature>
<dbReference type="SUPFAM" id="SSF82171">
    <property type="entry name" value="DPP6 N-terminal domain-like"/>
    <property type="match status" value="1"/>
</dbReference>
<dbReference type="InterPro" id="IPR036737">
    <property type="entry name" value="OmpA-like_sf"/>
</dbReference>
<comment type="caution">
    <text evidence="7">The sequence shown here is derived from an EMBL/GenBank/DDBJ whole genome shotgun (WGS) entry which is preliminary data.</text>
</comment>
<dbReference type="GO" id="GO:0009279">
    <property type="term" value="C:cell outer membrane"/>
    <property type="evidence" value="ECO:0007669"/>
    <property type="project" value="UniProtKB-SubCell"/>
</dbReference>
<feature type="compositionally biased region" description="Basic and acidic residues" evidence="5">
    <location>
        <begin position="453"/>
        <end position="462"/>
    </location>
</feature>
<keyword evidence="3" id="KW-0998">Cell outer membrane</keyword>
<dbReference type="PANTHER" id="PTHR30329">
    <property type="entry name" value="STATOR ELEMENT OF FLAGELLAR MOTOR COMPLEX"/>
    <property type="match status" value="1"/>
</dbReference>
<feature type="compositionally biased region" description="Low complexity" evidence="5">
    <location>
        <begin position="474"/>
        <end position="500"/>
    </location>
</feature>
<evidence type="ECO:0000256" key="1">
    <source>
        <dbReference type="ARBA" id="ARBA00004442"/>
    </source>
</evidence>
<dbReference type="InterPro" id="IPR006664">
    <property type="entry name" value="OMP_bac"/>
</dbReference>
<gene>
    <name evidence="7" type="ORF">KK062_18295</name>
</gene>
<evidence type="ECO:0000313" key="8">
    <source>
        <dbReference type="Proteomes" id="UP001319080"/>
    </source>
</evidence>
<protein>
    <submittedName>
        <fullName evidence="7">PD40 domain-containing protein</fullName>
    </submittedName>
</protein>
<accession>A0AAP2GUZ6</accession>
<dbReference type="Pfam" id="PF00691">
    <property type="entry name" value="OmpA"/>
    <property type="match status" value="1"/>
</dbReference>
<evidence type="ECO:0000256" key="3">
    <source>
        <dbReference type="ARBA" id="ARBA00023237"/>
    </source>
</evidence>
<dbReference type="Pfam" id="PF07676">
    <property type="entry name" value="PD40"/>
    <property type="match status" value="3"/>
</dbReference>
<reference evidence="7 8" key="1">
    <citation type="submission" date="2021-05" db="EMBL/GenBank/DDBJ databases">
        <title>A Polyphasic approach of four new species of the genus Ohtaekwangia: Ohtaekwangia histidinii sp. nov., Ohtaekwangia cretensis sp. nov., Ohtaekwangia indiensis sp. nov., Ohtaekwangia reichenbachii sp. nov. from diverse environment.</title>
        <authorList>
            <person name="Octaviana S."/>
        </authorList>
    </citation>
    <scope>NUCLEOTIDE SEQUENCE [LARGE SCALE GENOMIC DNA]</scope>
    <source>
        <strain evidence="7 8">PWU5</strain>
    </source>
</reference>
<proteinExistence type="predicted"/>
<feature type="region of interest" description="Disordered" evidence="5">
    <location>
        <begin position="446"/>
        <end position="534"/>
    </location>
</feature>
<dbReference type="AlphaFoldDB" id="A0AAP2GUZ6"/>
<evidence type="ECO:0000256" key="4">
    <source>
        <dbReference type="PROSITE-ProRule" id="PRU00473"/>
    </source>
</evidence>
<dbReference type="InterPro" id="IPR050330">
    <property type="entry name" value="Bact_OuterMem_StrucFunc"/>
</dbReference>
<evidence type="ECO:0000313" key="7">
    <source>
        <dbReference type="EMBL" id="MBT1710203.1"/>
    </source>
</evidence>
<feature type="domain" description="OmpA-like" evidence="6">
    <location>
        <begin position="632"/>
        <end position="748"/>
    </location>
</feature>
<keyword evidence="2 4" id="KW-0472">Membrane</keyword>
<dbReference type="PRINTS" id="PR01021">
    <property type="entry name" value="OMPADOMAIN"/>
</dbReference>
<organism evidence="7 8">
    <name type="scientific">Dawidia cretensis</name>
    <dbReference type="NCBI Taxonomy" id="2782350"/>
    <lineage>
        <taxon>Bacteria</taxon>
        <taxon>Pseudomonadati</taxon>
        <taxon>Bacteroidota</taxon>
        <taxon>Cytophagia</taxon>
        <taxon>Cytophagales</taxon>
        <taxon>Chryseotaleaceae</taxon>
        <taxon>Dawidia</taxon>
    </lineage>
</organism>
<dbReference type="Gene3D" id="2.120.10.30">
    <property type="entry name" value="TolB, C-terminal domain"/>
    <property type="match status" value="1"/>
</dbReference>
<dbReference type="PANTHER" id="PTHR30329:SF21">
    <property type="entry name" value="LIPOPROTEIN YIAD-RELATED"/>
    <property type="match status" value="1"/>
</dbReference>
<dbReference type="Proteomes" id="UP001319080">
    <property type="component" value="Unassembled WGS sequence"/>
</dbReference>
<dbReference type="CDD" id="cd07185">
    <property type="entry name" value="OmpA_C-like"/>
    <property type="match status" value="1"/>
</dbReference>
<dbReference type="InterPro" id="IPR011042">
    <property type="entry name" value="6-blade_b-propeller_TolB-like"/>
</dbReference>
<comment type="subcellular location">
    <subcellularLocation>
        <location evidence="1">Cell outer membrane</location>
    </subcellularLocation>
</comment>
<dbReference type="Gene3D" id="2.60.40.1120">
    <property type="entry name" value="Carboxypeptidase-like, regulatory domain"/>
    <property type="match status" value="1"/>
</dbReference>
<evidence type="ECO:0000259" key="6">
    <source>
        <dbReference type="PROSITE" id="PS51123"/>
    </source>
</evidence>
<sequence>MSSIRSVLIFLAFLLVLFIPGFSQQDPKETAREYMEVAEGMIAETKAIDDARGLMVTAADLDTTFIKANFEAGRLQLLTIGKNLAVKYFKRVMRQDPAYRFDIEYLIGKSYQYGENFDMAIYYYNVYKDKLNKKSNYQGKDKVDMATVDRAIYECQNGREFVANPQNFSIVNIGREINSEYEDYAPVFSETEDEIVFTTRRREDNLNQNVFDDNKPWEDIFFSTKKEGKWAFAKNIGEPVNTPYHDSNLSLSANGNTLFIFKDDGGGDIYFSERANGVWSPPAPLPGIINSSFEEKSISMSADEKTLYFSSNRPGGYGGLDIYRATKDSKGAWSNVKNLGPKINTELDDDGPFIDYDGITLYFSSRGRKGMGGFDVFRATFDPAANEWSEPENLGYPINTPDDDVFFVASKDGKRAYYSSIREDGMGYLDIYVITIPDGLKNLASKTSPTTAKEPDAIKEPAIDPSTVARNDQTTTTPDPTTTTPPVTIPPVTTKEPVTTGDPAKTDPSKTPPTKEPVKTEPKQEPVKTEPKVAPVKKETIPLKYEVTVVDSENKTPLNAKIKLVGAKDNVIVPLTNNGNGVYTFSVKSQQPKDYRLSVDADGYIFVNENVRIGGASTDEKTVGRTIQLRKISVGATSILRNLYFDFDKATFETGSYTELNKLEAMMRSNPDMQVEIGGHTDAIGTKAYNLFLSRKRAEAVKDYLTKKGIDARRIKATGYGKSKPLASNDDEDEGRELNRRVEFTVLK</sequence>
<dbReference type="SUPFAM" id="SSF103088">
    <property type="entry name" value="OmpA-like"/>
    <property type="match status" value="1"/>
</dbReference>
<name>A0AAP2GUZ6_9BACT</name>
<evidence type="ECO:0000256" key="2">
    <source>
        <dbReference type="ARBA" id="ARBA00023136"/>
    </source>
</evidence>
<dbReference type="PROSITE" id="PS51123">
    <property type="entry name" value="OMPA_2"/>
    <property type="match status" value="1"/>
</dbReference>
<dbReference type="InterPro" id="IPR011659">
    <property type="entry name" value="WD40"/>
</dbReference>
<keyword evidence="8" id="KW-1185">Reference proteome</keyword>
<dbReference type="SUPFAM" id="SSF49478">
    <property type="entry name" value="Cna protein B-type domain"/>
    <property type="match status" value="1"/>
</dbReference>